<feature type="transmembrane region" description="Helical" evidence="1">
    <location>
        <begin position="12"/>
        <end position="28"/>
    </location>
</feature>
<organism evidence="2 4">
    <name type="scientific">Streptococcus equi subsp. zooepidemicus (strain MGCS10565)</name>
    <dbReference type="NCBI Taxonomy" id="552526"/>
    <lineage>
        <taxon>Bacteria</taxon>
        <taxon>Bacillati</taxon>
        <taxon>Bacillota</taxon>
        <taxon>Bacilli</taxon>
        <taxon>Lactobacillales</taxon>
        <taxon>Streptococcaceae</taxon>
        <taxon>Streptococcus</taxon>
    </lineage>
</organism>
<evidence type="ECO:0000256" key="1">
    <source>
        <dbReference type="SAM" id="Phobius"/>
    </source>
</evidence>
<accession>B4U4V4</accession>
<reference evidence="2 4" key="1">
    <citation type="journal article" date="2008" name="PLoS ONE">
        <title>Genome sequence of a lancefield group C Streptococcus zooepidemicus strain causing epidemic nephritis: new information about an old disease.</title>
        <authorList>
            <person name="Beres S.B."/>
            <person name="Sesso R."/>
            <person name="Pinto S.W.L."/>
            <person name="Hoe N.P."/>
            <person name="Porcella S.F."/>
            <person name="Deleo F.R."/>
            <person name="Musser J.M."/>
        </authorList>
    </citation>
    <scope>NUCLEOTIDE SEQUENCE [LARGE SCALE GENOMIC DNA]</scope>
    <source>
        <strain evidence="2 4">MGCS10565</strain>
    </source>
</reference>
<dbReference type="EMBL" id="CP001129">
    <property type="protein sequence ID" value="ACG63061.1"/>
    <property type="molecule type" value="Genomic_DNA"/>
</dbReference>
<evidence type="ECO:0000313" key="2">
    <source>
        <dbReference type="EMBL" id="ACG63021.1"/>
    </source>
</evidence>
<dbReference type="EMBL" id="CP001129">
    <property type="protein sequence ID" value="ACG63021.1"/>
    <property type="molecule type" value="Genomic_DNA"/>
</dbReference>
<evidence type="ECO:0000313" key="4">
    <source>
        <dbReference type="Proteomes" id="UP000001873"/>
    </source>
</evidence>
<evidence type="ECO:0000313" key="3">
    <source>
        <dbReference type="EMBL" id="ACG63061.1"/>
    </source>
</evidence>
<dbReference type="KEGG" id="sez:Sez_1692"/>
<name>B4U4V4_STREM</name>
<keyword evidence="1" id="KW-0812">Transmembrane</keyword>
<dbReference type="HOGENOM" id="CLU_3205656_0_0_9"/>
<dbReference type="Proteomes" id="UP000001873">
    <property type="component" value="Chromosome"/>
</dbReference>
<keyword evidence="1" id="KW-0472">Membrane</keyword>
<dbReference type="AlphaFoldDB" id="B4U4V4"/>
<protein>
    <submittedName>
        <fullName evidence="2">Uncharacterized protein</fullName>
    </submittedName>
</protein>
<sequence length="45" mass="5204">MIDNEHLERTSLVLSFLVLKMMCLVVFHDKAYGIVLDNQKLCPPE</sequence>
<gene>
    <name evidence="2" type="ordered locus">Sez_1692</name>
    <name evidence="3" type="ordered locus">Sez_1734</name>
</gene>
<proteinExistence type="predicted"/>
<keyword evidence="1" id="KW-1133">Transmembrane helix</keyword>
<dbReference type="KEGG" id="sez:Sez_1734"/>